<dbReference type="RefSeq" id="WP_261495698.1">
    <property type="nucleotide sequence ID" value="NZ_JAOCQF010000001.1"/>
</dbReference>
<evidence type="ECO:0008006" key="3">
    <source>
        <dbReference type="Google" id="ProtNLM"/>
    </source>
</evidence>
<proteinExistence type="predicted"/>
<name>A0ABT2NMW0_9RHOB</name>
<dbReference type="EMBL" id="JAOCQF010000001">
    <property type="protein sequence ID" value="MCT8330061.1"/>
    <property type="molecule type" value="Genomic_DNA"/>
</dbReference>
<organism evidence="1 2">
    <name type="scientific">Albidovulum sediminis</name>
    <dbReference type="NCBI Taxonomy" id="3066345"/>
    <lineage>
        <taxon>Bacteria</taxon>
        <taxon>Pseudomonadati</taxon>
        <taxon>Pseudomonadota</taxon>
        <taxon>Alphaproteobacteria</taxon>
        <taxon>Rhodobacterales</taxon>
        <taxon>Paracoccaceae</taxon>
        <taxon>Albidovulum</taxon>
    </lineage>
</organism>
<accession>A0ABT2NMW0</accession>
<comment type="caution">
    <text evidence="1">The sequence shown here is derived from an EMBL/GenBank/DDBJ whole genome shotgun (WGS) entry which is preliminary data.</text>
</comment>
<sequence>MGRASWVVAPHLGRLHPLALDVAQDELEATTYSVAAGGLSQRQIGAVVFERPIPGPSIRSFLRLLSAMLKAEA</sequence>
<protein>
    <recommendedName>
        <fullName evidence="3">LysR substrate-binding domain-containing protein</fullName>
    </recommendedName>
</protein>
<evidence type="ECO:0000313" key="1">
    <source>
        <dbReference type="EMBL" id="MCT8330061.1"/>
    </source>
</evidence>
<reference evidence="2" key="1">
    <citation type="submission" date="2023-07" db="EMBL/GenBank/DDBJ databases">
        <title>Defluviimonas sediminis sp. nov., isolated from mangrove sediment.</title>
        <authorList>
            <person name="Liu L."/>
            <person name="Li J."/>
            <person name="Huang Y."/>
            <person name="Pan J."/>
            <person name="Li M."/>
        </authorList>
    </citation>
    <scope>NUCLEOTIDE SEQUENCE [LARGE SCALE GENOMIC DNA]</scope>
    <source>
        <strain evidence="2">FT324</strain>
    </source>
</reference>
<gene>
    <name evidence="1" type="ORF">N5I32_11090</name>
</gene>
<dbReference type="Proteomes" id="UP001205601">
    <property type="component" value="Unassembled WGS sequence"/>
</dbReference>
<keyword evidence="2" id="KW-1185">Reference proteome</keyword>
<evidence type="ECO:0000313" key="2">
    <source>
        <dbReference type="Proteomes" id="UP001205601"/>
    </source>
</evidence>